<keyword evidence="2" id="KW-0812">Transmembrane</keyword>
<comment type="caution">
    <text evidence="3">The sequence shown here is derived from an EMBL/GenBank/DDBJ whole genome shotgun (WGS) entry which is preliminary data.</text>
</comment>
<protein>
    <submittedName>
        <fullName evidence="3">Uncharacterized protein</fullName>
    </submittedName>
</protein>
<keyword evidence="2" id="KW-0472">Membrane</keyword>
<feature type="compositionally biased region" description="Polar residues" evidence="1">
    <location>
        <begin position="65"/>
        <end position="75"/>
    </location>
</feature>
<dbReference type="AlphaFoldDB" id="M5SGI4"/>
<dbReference type="RefSeq" id="WP_008666826.1">
    <property type="nucleotide sequence ID" value="NZ_ANOF01000085.1"/>
</dbReference>
<evidence type="ECO:0000256" key="1">
    <source>
        <dbReference type="SAM" id="MobiDB-lite"/>
    </source>
</evidence>
<dbReference type="PATRIC" id="fig|1263868.3.peg.2923"/>
<feature type="compositionally biased region" description="Polar residues" evidence="1">
    <location>
        <begin position="88"/>
        <end position="114"/>
    </location>
</feature>
<evidence type="ECO:0000313" key="3">
    <source>
        <dbReference type="EMBL" id="EMI26802.1"/>
    </source>
</evidence>
<reference evidence="3 4" key="1">
    <citation type="journal article" date="2013" name="Mar. Genomics">
        <title>Expression of sulfatases in Rhodopirellula baltica and the diversity of sulfatases in the genus Rhodopirellula.</title>
        <authorList>
            <person name="Wegner C.E."/>
            <person name="Richter-Heitmann T."/>
            <person name="Klindworth A."/>
            <person name="Klockow C."/>
            <person name="Richter M."/>
            <person name="Achstetter T."/>
            <person name="Glockner F.O."/>
            <person name="Harder J."/>
        </authorList>
    </citation>
    <scope>NUCLEOTIDE SEQUENCE [LARGE SCALE GENOMIC DNA]</scope>
    <source>
        <strain evidence="3 4">SH398</strain>
    </source>
</reference>
<dbReference type="Proteomes" id="UP000011996">
    <property type="component" value="Unassembled WGS sequence"/>
</dbReference>
<feature type="region of interest" description="Disordered" evidence="1">
    <location>
        <begin position="1"/>
        <end position="20"/>
    </location>
</feature>
<dbReference type="EMBL" id="ANOF01000085">
    <property type="protein sequence ID" value="EMI26802.1"/>
    <property type="molecule type" value="Genomic_DNA"/>
</dbReference>
<gene>
    <name evidence="3" type="ORF">RESH_02695</name>
</gene>
<feature type="region of interest" description="Disordered" evidence="1">
    <location>
        <begin position="59"/>
        <end position="142"/>
    </location>
</feature>
<sequence length="272" mass="29083">MNAAENRSGPHRSGGKKAKQTTTAGIVIAVLIGGYSLLRPTINETTGWNLPALRSSEVSRETVAERSNPTVDSPQSNTDSTGKSSSSREPASTSGSTSKNDATSTKSDVTSDRGSSPGPLASKMTRGDPESGPSAASNTDKSELEYGLLREISPDRFLSPAGVLYTPGSAEGHRLEHLRRHTKDQPNRSGKHGVFDGDMEGALATIDKAYEKAQANQRTTKEVDGKRTIYTVDMGKRVGFVGGRDGQRSRNPMARRVRLVLEGNRLITAFPL</sequence>
<dbReference type="OrthoDB" id="284677at2"/>
<evidence type="ECO:0000313" key="4">
    <source>
        <dbReference type="Proteomes" id="UP000011996"/>
    </source>
</evidence>
<name>M5SGI4_9BACT</name>
<accession>M5SGI4</accession>
<keyword evidence="2" id="KW-1133">Transmembrane helix</keyword>
<feature type="transmembrane region" description="Helical" evidence="2">
    <location>
        <begin position="21"/>
        <end position="38"/>
    </location>
</feature>
<dbReference type="STRING" id="1263868.RESH_02695"/>
<organism evidence="3 4">
    <name type="scientific">Rhodopirellula europaea SH398</name>
    <dbReference type="NCBI Taxonomy" id="1263868"/>
    <lineage>
        <taxon>Bacteria</taxon>
        <taxon>Pseudomonadati</taxon>
        <taxon>Planctomycetota</taxon>
        <taxon>Planctomycetia</taxon>
        <taxon>Pirellulales</taxon>
        <taxon>Pirellulaceae</taxon>
        <taxon>Rhodopirellula</taxon>
    </lineage>
</organism>
<evidence type="ECO:0000256" key="2">
    <source>
        <dbReference type="SAM" id="Phobius"/>
    </source>
</evidence>
<feature type="compositionally biased region" description="Basic residues" evidence="1">
    <location>
        <begin position="9"/>
        <end position="19"/>
    </location>
</feature>
<feature type="compositionally biased region" description="Low complexity" evidence="1">
    <location>
        <begin position="76"/>
        <end position="87"/>
    </location>
</feature>
<proteinExistence type="predicted"/>